<dbReference type="AlphaFoldDB" id="A0AAD1S9M7"/>
<feature type="non-terminal residue" evidence="2">
    <location>
        <position position="57"/>
    </location>
</feature>
<dbReference type="EMBL" id="OW240916">
    <property type="protein sequence ID" value="CAH2293966.1"/>
    <property type="molecule type" value="Genomic_DNA"/>
</dbReference>
<evidence type="ECO:0000313" key="3">
    <source>
        <dbReference type="Proteomes" id="UP001295444"/>
    </source>
</evidence>
<organism evidence="2 3">
    <name type="scientific">Pelobates cultripes</name>
    <name type="common">Western spadefoot toad</name>
    <dbReference type="NCBI Taxonomy" id="61616"/>
    <lineage>
        <taxon>Eukaryota</taxon>
        <taxon>Metazoa</taxon>
        <taxon>Chordata</taxon>
        <taxon>Craniata</taxon>
        <taxon>Vertebrata</taxon>
        <taxon>Euteleostomi</taxon>
        <taxon>Amphibia</taxon>
        <taxon>Batrachia</taxon>
        <taxon>Anura</taxon>
        <taxon>Pelobatoidea</taxon>
        <taxon>Pelobatidae</taxon>
        <taxon>Pelobates</taxon>
    </lineage>
</organism>
<gene>
    <name evidence="2" type="ORF">PECUL_23A037897</name>
</gene>
<feature type="region of interest" description="Disordered" evidence="1">
    <location>
        <begin position="1"/>
        <end position="22"/>
    </location>
</feature>
<feature type="compositionally biased region" description="Basic and acidic residues" evidence="1">
    <location>
        <begin position="1"/>
        <end position="13"/>
    </location>
</feature>
<evidence type="ECO:0000313" key="2">
    <source>
        <dbReference type="EMBL" id="CAH2293966.1"/>
    </source>
</evidence>
<name>A0AAD1S9M7_PELCU</name>
<keyword evidence="3" id="KW-1185">Reference proteome</keyword>
<evidence type="ECO:0000256" key="1">
    <source>
        <dbReference type="SAM" id="MobiDB-lite"/>
    </source>
</evidence>
<proteinExistence type="predicted"/>
<dbReference type="Proteomes" id="UP001295444">
    <property type="component" value="Chromosome 05"/>
</dbReference>
<protein>
    <submittedName>
        <fullName evidence="2">Uncharacterized protein</fullName>
    </submittedName>
</protein>
<reference evidence="2" key="1">
    <citation type="submission" date="2022-03" db="EMBL/GenBank/DDBJ databases">
        <authorList>
            <person name="Alioto T."/>
            <person name="Alioto T."/>
            <person name="Gomez Garrido J."/>
        </authorList>
    </citation>
    <scope>NUCLEOTIDE SEQUENCE</scope>
</reference>
<accession>A0AAD1S9M7</accession>
<sequence length="57" mass="6568">MADHSDTTVSDKRRQQHAIAHTKDHARNSITLIFDHFWAKLKACIQPEAPCQKLPMK</sequence>